<reference evidence="2 3" key="1">
    <citation type="journal article" date="2019" name="Sci. Rep.">
        <title>Orb-weaving spider Araneus ventricosus genome elucidates the spidroin gene catalogue.</title>
        <authorList>
            <person name="Kono N."/>
            <person name="Nakamura H."/>
            <person name="Ohtoshi R."/>
            <person name="Moran D.A.P."/>
            <person name="Shinohara A."/>
            <person name="Yoshida Y."/>
            <person name="Fujiwara M."/>
            <person name="Mori M."/>
            <person name="Tomita M."/>
            <person name="Arakawa K."/>
        </authorList>
    </citation>
    <scope>NUCLEOTIDE SEQUENCE [LARGE SCALE GENOMIC DNA]</scope>
</reference>
<dbReference type="AlphaFoldDB" id="A0A4Y2X7A9"/>
<keyword evidence="2" id="KW-0808">Transferase</keyword>
<comment type="caution">
    <text evidence="2">The sequence shown here is derived from an EMBL/GenBank/DDBJ whole genome shotgun (WGS) entry which is preliminary data.</text>
</comment>
<dbReference type="GO" id="GO:0003964">
    <property type="term" value="F:RNA-directed DNA polymerase activity"/>
    <property type="evidence" value="ECO:0007669"/>
    <property type="project" value="UniProtKB-KW"/>
</dbReference>
<accession>A0A4Y2X7A9</accession>
<protein>
    <submittedName>
        <fullName evidence="2">Putative RNA-directed DNA polymerase from transposon BS</fullName>
    </submittedName>
</protein>
<dbReference type="Proteomes" id="UP000499080">
    <property type="component" value="Unassembled WGS sequence"/>
</dbReference>
<dbReference type="InterPro" id="IPR052560">
    <property type="entry name" value="RdDP_mobile_element"/>
</dbReference>
<dbReference type="InterPro" id="IPR000477">
    <property type="entry name" value="RT_dom"/>
</dbReference>
<dbReference type="PANTHER" id="PTHR36688:SF1">
    <property type="entry name" value="ENDONUCLEASE_EXONUCLEASE_PHOSPHATASE DOMAIN-CONTAINING PROTEIN"/>
    <property type="match status" value="1"/>
</dbReference>
<keyword evidence="2" id="KW-0548">Nucleotidyltransferase</keyword>
<dbReference type="Pfam" id="PF00078">
    <property type="entry name" value="RVT_1"/>
    <property type="match status" value="1"/>
</dbReference>
<dbReference type="InterPro" id="IPR043502">
    <property type="entry name" value="DNA/RNA_pol_sf"/>
</dbReference>
<sequence length="485" mass="56075">MHSVSSQTETFTDVSDRMTKLKDELKELQDSLGKKAFIPENISNDTQMKALTSFTKERFSCVYSFLNVEEDLQTGNFYLLPKEQYGFREGHRTTDQVLYFSQSIRDAQNKRHTNHTVAVFLDLTKTFDRVWNQKLIIKLYEVFEISGRALTWIYAFLRNSLIRVNFNNSLSRNFKLSQGVPQGSVLGLILCSLFLSGIEQVTNGRRDTGSFADDIVLWRTGTDLKKLESDVNQAFVDLWNFAEDHKLSFNPSKPTVGFFTANRKLYNFHPNILLSHQPLAVNKHSKYLGFVLDREILSNKHIDHLVLRARRRLNILKVRISDILLCLRHKLERVQLSSARIITCLWNSCSKDIVLDEANLQPLSLRRIPNLVKYYKKLYSLDSRNRTSAYLKDWCNNQRLKRNSPFSQVTSCNLITNTVGQYHLRQSIDPSVDLPGVFFHTNLPVHVNKQKDHPTYLRKLALEIINHIPVDAVKVYTGGSRNDSD</sequence>
<evidence type="ECO:0000313" key="2">
    <source>
        <dbReference type="EMBL" id="GBO45088.1"/>
    </source>
</evidence>
<evidence type="ECO:0000313" key="3">
    <source>
        <dbReference type="Proteomes" id="UP000499080"/>
    </source>
</evidence>
<dbReference type="PROSITE" id="PS50878">
    <property type="entry name" value="RT_POL"/>
    <property type="match status" value="1"/>
</dbReference>
<gene>
    <name evidence="2" type="primary">RTase_32</name>
    <name evidence="2" type="ORF">AVEN_223662_1</name>
</gene>
<proteinExistence type="predicted"/>
<feature type="domain" description="Reverse transcriptase" evidence="1">
    <location>
        <begin position="1"/>
        <end position="292"/>
    </location>
</feature>
<organism evidence="2 3">
    <name type="scientific">Araneus ventricosus</name>
    <name type="common">Orbweaver spider</name>
    <name type="synonym">Epeira ventricosa</name>
    <dbReference type="NCBI Taxonomy" id="182803"/>
    <lineage>
        <taxon>Eukaryota</taxon>
        <taxon>Metazoa</taxon>
        <taxon>Ecdysozoa</taxon>
        <taxon>Arthropoda</taxon>
        <taxon>Chelicerata</taxon>
        <taxon>Arachnida</taxon>
        <taxon>Araneae</taxon>
        <taxon>Araneomorphae</taxon>
        <taxon>Entelegynae</taxon>
        <taxon>Araneoidea</taxon>
        <taxon>Araneidae</taxon>
        <taxon>Araneus</taxon>
    </lineage>
</organism>
<keyword evidence="2" id="KW-0695">RNA-directed DNA polymerase</keyword>
<name>A0A4Y2X7A9_ARAVE</name>
<keyword evidence="3" id="KW-1185">Reference proteome</keyword>
<dbReference type="EMBL" id="BGPR01072092">
    <property type="protein sequence ID" value="GBO45088.1"/>
    <property type="molecule type" value="Genomic_DNA"/>
</dbReference>
<evidence type="ECO:0000259" key="1">
    <source>
        <dbReference type="PROSITE" id="PS50878"/>
    </source>
</evidence>
<dbReference type="SUPFAM" id="SSF56672">
    <property type="entry name" value="DNA/RNA polymerases"/>
    <property type="match status" value="1"/>
</dbReference>
<dbReference type="PANTHER" id="PTHR36688">
    <property type="entry name" value="ENDO/EXONUCLEASE/PHOSPHATASE DOMAIN-CONTAINING PROTEIN"/>
    <property type="match status" value="1"/>
</dbReference>